<name>A0A9X0QVV4_9PROT</name>
<dbReference type="PRINTS" id="PR00111">
    <property type="entry name" value="ABHYDROLASE"/>
</dbReference>
<sequence length="272" mass="29391">MPFVDRPGCRLGYHVIDTTPPWVANPPTIIFHHGVSTTAALWSDWVPLLCDAYRLVLFDTRGFGRSAPLDEALPWTFELMVEDILAIAEAEGLERFHLVGESAGGTAAMAAAIAHPGRLLSLTVSNAAHRGSAVRNVRGVWNERIATAGQADWADRMMEWRFFPGALTEAKDRWFRQEQANCSAAATLGLAELLLRSDLSEAIGGITAPTLILHPDSSPFIPVGIAAELHAAIPGAELRVFPHARHGLPLSHGRECAAALRGFLERRCGPAA</sequence>
<dbReference type="PANTHER" id="PTHR43433:SF5">
    <property type="entry name" value="AB HYDROLASE-1 DOMAIN-CONTAINING PROTEIN"/>
    <property type="match status" value="1"/>
</dbReference>
<dbReference type="SUPFAM" id="SSF53474">
    <property type="entry name" value="alpha/beta-Hydrolases"/>
    <property type="match status" value="1"/>
</dbReference>
<evidence type="ECO:0000259" key="1">
    <source>
        <dbReference type="Pfam" id="PF00561"/>
    </source>
</evidence>
<dbReference type="PANTHER" id="PTHR43433">
    <property type="entry name" value="HYDROLASE, ALPHA/BETA FOLD FAMILY PROTEIN"/>
    <property type="match status" value="1"/>
</dbReference>
<dbReference type="Gene3D" id="3.40.50.1820">
    <property type="entry name" value="alpha/beta hydrolase"/>
    <property type="match status" value="1"/>
</dbReference>
<dbReference type="InterPro" id="IPR000073">
    <property type="entry name" value="AB_hydrolase_1"/>
</dbReference>
<accession>A0A9X0QVV4</accession>
<feature type="domain" description="AB hydrolase-1" evidence="1">
    <location>
        <begin position="27"/>
        <end position="248"/>
    </location>
</feature>
<dbReference type="RefSeq" id="WP_186769167.1">
    <property type="nucleotide sequence ID" value="NZ_JACOMF010000003.1"/>
</dbReference>
<dbReference type="InterPro" id="IPR050471">
    <property type="entry name" value="AB_hydrolase"/>
</dbReference>
<evidence type="ECO:0000313" key="3">
    <source>
        <dbReference type="Proteomes" id="UP000600101"/>
    </source>
</evidence>
<protein>
    <submittedName>
        <fullName evidence="2">Alpha/beta fold hydrolase</fullName>
    </submittedName>
</protein>
<dbReference type="AlphaFoldDB" id="A0A9X0QVV4"/>
<keyword evidence="2" id="KW-0378">Hydrolase</keyword>
<organism evidence="2 3">
    <name type="scientific">Siccirubricoccus deserti</name>
    <dbReference type="NCBI Taxonomy" id="2013562"/>
    <lineage>
        <taxon>Bacteria</taxon>
        <taxon>Pseudomonadati</taxon>
        <taxon>Pseudomonadota</taxon>
        <taxon>Alphaproteobacteria</taxon>
        <taxon>Acetobacterales</taxon>
        <taxon>Roseomonadaceae</taxon>
        <taxon>Siccirubricoccus</taxon>
    </lineage>
</organism>
<dbReference type="EMBL" id="JACOMF010000003">
    <property type="protein sequence ID" value="MBC4014392.1"/>
    <property type="molecule type" value="Genomic_DNA"/>
</dbReference>
<gene>
    <name evidence="2" type="ORF">H7965_03565</name>
</gene>
<evidence type="ECO:0000313" key="2">
    <source>
        <dbReference type="EMBL" id="MBC4014392.1"/>
    </source>
</evidence>
<dbReference type="InterPro" id="IPR029058">
    <property type="entry name" value="AB_hydrolase_fold"/>
</dbReference>
<dbReference type="GO" id="GO:0016787">
    <property type="term" value="F:hydrolase activity"/>
    <property type="evidence" value="ECO:0007669"/>
    <property type="project" value="UniProtKB-KW"/>
</dbReference>
<reference evidence="2" key="1">
    <citation type="submission" date="2020-08" db="EMBL/GenBank/DDBJ databases">
        <authorList>
            <person name="Hu Y."/>
            <person name="Nguyen S.V."/>
            <person name="Li F."/>
            <person name="Fanning S."/>
        </authorList>
    </citation>
    <scope>NUCLEOTIDE SEQUENCE</scope>
    <source>
        <strain evidence="2">SYSU D8009</strain>
    </source>
</reference>
<dbReference type="Pfam" id="PF00561">
    <property type="entry name" value="Abhydrolase_1"/>
    <property type="match status" value="1"/>
</dbReference>
<proteinExistence type="predicted"/>
<comment type="caution">
    <text evidence="2">The sequence shown here is derived from an EMBL/GenBank/DDBJ whole genome shotgun (WGS) entry which is preliminary data.</text>
</comment>
<dbReference type="Proteomes" id="UP000600101">
    <property type="component" value="Unassembled WGS sequence"/>
</dbReference>
<keyword evidence="3" id="KW-1185">Reference proteome</keyword>